<dbReference type="CDD" id="cd01027">
    <property type="entry name" value="TOPRIM_RNase_M5_like"/>
    <property type="match status" value="1"/>
</dbReference>
<dbReference type="EMBL" id="CP000724">
    <property type="protein sequence ID" value="ABR46376.1"/>
    <property type="molecule type" value="Genomic_DNA"/>
</dbReference>
<protein>
    <recommendedName>
        <fullName evidence="11 12">Ribonuclease M5</fullName>
        <ecNumber evidence="11 12">3.1.26.8</ecNumber>
    </recommendedName>
    <alternativeName>
        <fullName evidence="11">RNase M5</fullName>
    </alternativeName>
    <alternativeName>
        <fullName evidence="11">Ribosomal RNA terminal maturase M5</fullName>
    </alternativeName>
</protein>
<evidence type="ECO:0000256" key="9">
    <source>
        <dbReference type="ARBA" id="ARBA00022842"/>
    </source>
</evidence>
<keyword evidence="6 11" id="KW-0699">rRNA-binding</keyword>
<dbReference type="GO" id="GO:0016853">
    <property type="term" value="F:isomerase activity"/>
    <property type="evidence" value="ECO:0007669"/>
    <property type="project" value="UniProtKB-KW"/>
</dbReference>
<keyword evidence="10 11" id="KW-0694">RNA-binding</keyword>
<dbReference type="GO" id="GO:0006364">
    <property type="term" value="P:rRNA processing"/>
    <property type="evidence" value="ECO:0007669"/>
    <property type="project" value="UniProtKB-UniRule"/>
</dbReference>
<dbReference type="SUPFAM" id="SSF110455">
    <property type="entry name" value="Toprim domain"/>
    <property type="match status" value="1"/>
</dbReference>
<dbReference type="InterPro" id="IPR025156">
    <property type="entry name" value="RNase_M5_C"/>
</dbReference>
<evidence type="ECO:0000256" key="4">
    <source>
        <dbReference type="ARBA" id="ARBA00022722"/>
    </source>
</evidence>
<evidence type="ECO:0000256" key="8">
    <source>
        <dbReference type="ARBA" id="ARBA00022801"/>
    </source>
</evidence>
<keyword evidence="14" id="KW-0413">Isomerase</keyword>
<dbReference type="GO" id="GO:0005737">
    <property type="term" value="C:cytoplasm"/>
    <property type="evidence" value="ECO:0007669"/>
    <property type="project" value="UniProtKB-SubCell"/>
</dbReference>
<evidence type="ECO:0000313" key="14">
    <source>
        <dbReference type="EMBL" id="ABR46376.1"/>
    </source>
</evidence>
<gene>
    <name evidence="11" type="primary">rnmV</name>
    <name evidence="14" type="ordered locus">Amet_0137</name>
</gene>
<keyword evidence="9" id="KW-0460">Magnesium</keyword>
<dbReference type="eggNOG" id="COG1658">
    <property type="taxonomic scope" value="Bacteria"/>
</dbReference>
<dbReference type="PANTHER" id="PTHR39156">
    <property type="entry name" value="RIBONUCLEASE M5"/>
    <property type="match status" value="1"/>
</dbReference>
<proteinExistence type="inferred from homology"/>
<dbReference type="EC" id="3.1.26.8" evidence="11 12"/>
<reference evidence="15" key="1">
    <citation type="journal article" date="2016" name="Genome Announc.">
        <title>Complete genome sequence of Alkaliphilus metalliredigens strain QYMF, an alkaliphilic and metal-reducing bacterium isolated from borax-contaminated leachate ponds.</title>
        <authorList>
            <person name="Hwang C."/>
            <person name="Copeland A."/>
            <person name="Lucas S."/>
            <person name="Lapidus A."/>
            <person name="Barry K."/>
            <person name="Detter J.C."/>
            <person name="Glavina Del Rio T."/>
            <person name="Hammon N."/>
            <person name="Israni S."/>
            <person name="Dalin E."/>
            <person name="Tice H."/>
            <person name="Pitluck S."/>
            <person name="Chertkov O."/>
            <person name="Brettin T."/>
            <person name="Bruce D."/>
            <person name="Han C."/>
            <person name="Schmutz J."/>
            <person name="Larimer F."/>
            <person name="Land M.L."/>
            <person name="Hauser L."/>
            <person name="Kyrpides N."/>
            <person name="Mikhailova N."/>
            <person name="Ye Q."/>
            <person name="Zhou J."/>
            <person name="Richardson P."/>
            <person name="Fields M.W."/>
        </authorList>
    </citation>
    <scope>NUCLEOTIDE SEQUENCE [LARGE SCALE GENOMIC DNA]</scope>
    <source>
        <strain evidence="15">QYMF</strain>
    </source>
</reference>
<dbReference type="GO" id="GO:0043822">
    <property type="term" value="F:ribonuclease M5 activity"/>
    <property type="evidence" value="ECO:0007669"/>
    <property type="project" value="UniProtKB-UniRule"/>
</dbReference>
<dbReference type="STRING" id="293826.Amet_0137"/>
<dbReference type="Pfam" id="PF13331">
    <property type="entry name" value="DUF4093"/>
    <property type="match status" value="1"/>
</dbReference>
<evidence type="ECO:0000256" key="12">
    <source>
        <dbReference type="NCBIfam" id="TIGR00334"/>
    </source>
</evidence>
<keyword evidence="4 11" id="KW-0540">Nuclease</keyword>
<dbReference type="GO" id="GO:0046872">
    <property type="term" value="F:metal ion binding"/>
    <property type="evidence" value="ECO:0007669"/>
    <property type="project" value="UniProtKB-KW"/>
</dbReference>
<keyword evidence="2 11" id="KW-0690">Ribosome biogenesis</keyword>
<sequence length="184" mass="20342">MIKEIIVVEGKDDVSAIKKAVEAETIITGGFSLPERVMKQIETAAKRRGVIIFTDPDFAGDKIRKRIANRVPGCKHAFLPKEEAMKDGDIGIENATPKSICAALAKARSESMEKREVFTRVDLIGNGLMGDNQASYRRDEIGKTLGIGYGNAKQFLNRLNHYGVTREEYIEALKNLDEVGMKNG</sequence>
<evidence type="ECO:0000256" key="5">
    <source>
        <dbReference type="ARBA" id="ARBA00022723"/>
    </source>
</evidence>
<dbReference type="NCBIfam" id="TIGR00334">
    <property type="entry name" value="5S_RNA_mat_M5"/>
    <property type="match status" value="1"/>
</dbReference>
<evidence type="ECO:0000256" key="6">
    <source>
        <dbReference type="ARBA" id="ARBA00022730"/>
    </source>
</evidence>
<dbReference type="KEGG" id="amt:Amet_0137"/>
<comment type="function">
    <text evidence="11">Required for correct processing of both the 5' and 3' ends of 5S rRNA precursor. Cleaves both sides of a double-stranded region yielding mature 5S rRNA in one step.</text>
</comment>
<evidence type="ECO:0000259" key="13">
    <source>
        <dbReference type="PROSITE" id="PS50880"/>
    </source>
</evidence>
<keyword evidence="3 11" id="KW-0698">rRNA processing</keyword>
<dbReference type="OrthoDB" id="9791329at2"/>
<evidence type="ECO:0000256" key="10">
    <source>
        <dbReference type="ARBA" id="ARBA00022884"/>
    </source>
</evidence>
<dbReference type="HOGENOM" id="CLU_109405_0_0_9"/>
<keyword evidence="1 11" id="KW-0963">Cytoplasm</keyword>
<evidence type="ECO:0000313" key="15">
    <source>
        <dbReference type="Proteomes" id="UP000001572"/>
    </source>
</evidence>
<organism evidence="14 15">
    <name type="scientific">Alkaliphilus metalliredigens (strain QYMF)</name>
    <dbReference type="NCBI Taxonomy" id="293826"/>
    <lineage>
        <taxon>Bacteria</taxon>
        <taxon>Bacillati</taxon>
        <taxon>Bacillota</taxon>
        <taxon>Clostridia</taxon>
        <taxon>Peptostreptococcales</taxon>
        <taxon>Natronincolaceae</taxon>
        <taxon>Alkaliphilus</taxon>
    </lineage>
</organism>
<dbReference type="InterPro" id="IPR006171">
    <property type="entry name" value="TOPRIM_dom"/>
</dbReference>
<keyword evidence="8 11" id="KW-0378">Hydrolase</keyword>
<evidence type="ECO:0000256" key="2">
    <source>
        <dbReference type="ARBA" id="ARBA00022517"/>
    </source>
</evidence>
<accession>A6TJK8</accession>
<keyword evidence="15" id="KW-1185">Reference proteome</keyword>
<dbReference type="SMART" id="SM00493">
    <property type="entry name" value="TOPRIM"/>
    <property type="match status" value="1"/>
</dbReference>
<comment type="subcellular location">
    <subcellularLocation>
        <location evidence="11">Cytoplasm</location>
    </subcellularLocation>
</comment>
<feature type="domain" description="Toprim" evidence="13">
    <location>
        <begin position="3"/>
        <end position="86"/>
    </location>
</feature>
<keyword evidence="5" id="KW-0479">Metal-binding</keyword>
<dbReference type="InterPro" id="IPR004466">
    <property type="entry name" value="RNase_M5"/>
</dbReference>
<dbReference type="HAMAP" id="MF_01469">
    <property type="entry name" value="RNase_M5"/>
    <property type="match status" value="1"/>
</dbReference>
<evidence type="ECO:0000256" key="11">
    <source>
        <dbReference type="HAMAP-Rule" id="MF_01469"/>
    </source>
</evidence>
<comment type="catalytic activity">
    <reaction evidence="11">
        <text>Endonucleolytic cleavage of RNA, removing 21 and 42 nucleotides, respectively, from the 5'- and 3'-termini of a 5S-rRNA precursor.</text>
        <dbReference type="EC" id="3.1.26.8"/>
    </reaction>
</comment>
<dbReference type="Proteomes" id="UP000001572">
    <property type="component" value="Chromosome"/>
</dbReference>
<evidence type="ECO:0000256" key="7">
    <source>
        <dbReference type="ARBA" id="ARBA00022759"/>
    </source>
</evidence>
<dbReference type="FunFam" id="3.40.1360.10:FF:000006">
    <property type="entry name" value="Ribonuclease M5"/>
    <property type="match status" value="1"/>
</dbReference>
<comment type="similarity">
    <text evidence="11">Belongs to the ribonuclease M5 family.</text>
</comment>
<dbReference type="Pfam" id="PF01751">
    <property type="entry name" value="Toprim"/>
    <property type="match status" value="1"/>
</dbReference>
<name>A6TJK8_ALKMQ</name>
<dbReference type="RefSeq" id="WP_011971285.1">
    <property type="nucleotide sequence ID" value="NC_009633.1"/>
</dbReference>
<dbReference type="GO" id="GO:0019843">
    <property type="term" value="F:rRNA binding"/>
    <property type="evidence" value="ECO:0007669"/>
    <property type="project" value="UniProtKB-KW"/>
</dbReference>
<dbReference type="Gene3D" id="3.40.1360.10">
    <property type="match status" value="1"/>
</dbReference>
<evidence type="ECO:0000256" key="1">
    <source>
        <dbReference type="ARBA" id="ARBA00022490"/>
    </source>
</evidence>
<dbReference type="InterPro" id="IPR034141">
    <property type="entry name" value="TOPRIM_RNase_M5-like"/>
</dbReference>
<dbReference type="AlphaFoldDB" id="A6TJK8"/>
<dbReference type="PANTHER" id="PTHR39156:SF1">
    <property type="entry name" value="RIBONUCLEASE M5"/>
    <property type="match status" value="1"/>
</dbReference>
<evidence type="ECO:0000256" key="3">
    <source>
        <dbReference type="ARBA" id="ARBA00022552"/>
    </source>
</evidence>
<keyword evidence="7 11" id="KW-0255">Endonuclease</keyword>
<dbReference type="PROSITE" id="PS50880">
    <property type="entry name" value="TOPRIM"/>
    <property type="match status" value="1"/>
</dbReference>